<proteinExistence type="predicted"/>
<keyword evidence="3" id="KW-1185">Reference proteome</keyword>
<organism evidence="2 3">
    <name type="scientific">Lysinibacillus zambalensis</name>
    <dbReference type="NCBI Taxonomy" id="3160866"/>
    <lineage>
        <taxon>Bacteria</taxon>
        <taxon>Bacillati</taxon>
        <taxon>Bacillota</taxon>
        <taxon>Bacilli</taxon>
        <taxon>Bacillales</taxon>
        <taxon>Bacillaceae</taxon>
        <taxon>Lysinibacillus</taxon>
    </lineage>
</organism>
<gene>
    <name evidence="2" type="ORF">ABNX05_17095</name>
</gene>
<keyword evidence="1" id="KW-0812">Transmembrane</keyword>
<feature type="transmembrane region" description="Helical" evidence="1">
    <location>
        <begin position="41"/>
        <end position="64"/>
    </location>
</feature>
<dbReference type="RefSeq" id="WP_349660819.1">
    <property type="nucleotide sequence ID" value="NZ_JBEGDG010000013.1"/>
</dbReference>
<feature type="transmembrane region" description="Helical" evidence="1">
    <location>
        <begin position="138"/>
        <end position="157"/>
    </location>
</feature>
<dbReference type="Proteomes" id="UP001478862">
    <property type="component" value="Unassembled WGS sequence"/>
</dbReference>
<protein>
    <submittedName>
        <fullName evidence="2">Uncharacterized protein</fullName>
    </submittedName>
</protein>
<comment type="caution">
    <text evidence="2">The sequence shown here is derived from an EMBL/GenBank/DDBJ whole genome shotgun (WGS) entry which is preliminary data.</text>
</comment>
<name>A0ABV1MV10_9BACI</name>
<feature type="transmembrane region" description="Helical" evidence="1">
    <location>
        <begin position="111"/>
        <end position="131"/>
    </location>
</feature>
<keyword evidence="1" id="KW-1133">Transmembrane helix</keyword>
<dbReference type="Pfam" id="PF22765">
    <property type="entry name" value="DUF7010"/>
    <property type="match status" value="1"/>
</dbReference>
<feature type="transmembrane region" description="Helical" evidence="1">
    <location>
        <begin position="169"/>
        <end position="192"/>
    </location>
</feature>
<dbReference type="InterPro" id="IPR053824">
    <property type="entry name" value="DUF7010"/>
</dbReference>
<keyword evidence="1" id="KW-0472">Membrane</keyword>
<dbReference type="EMBL" id="JBEGDG010000013">
    <property type="protein sequence ID" value="MEQ6356347.1"/>
    <property type="molecule type" value="Genomic_DNA"/>
</dbReference>
<evidence type="ECO:0000256" key="1">
    <source>
        <dbReference type="SAM" id="Phobius"/>
    </source>
</evidence>
<feature type="transmembrane region" description="Helical" evidence="1">
    <location>
        <begin position="9"/>
        <end position="29"/>
    </location>
</feature>
<sequence>MSQTIIPRAAVRGTASGVIFMAFFGTLWAGIGIRGLQGWGFLWLLILSLLVGVVLFVGGIVLIMKSKRLSNEMMGEDSHRWKRKNMWFGIIFGLEGVLIATAAVICQSTNHLDYFVPVMALIVGAHFFPLAHLFQVNLYYISGSLLCLLSAITLFTLPVKVTWGNHQIMVWWTSVGFSSALILWGTGVVVWITGHRLLNRAGNNESKEA</sequence>
<accession>A0ABV1MV10</accession>
<evidence type="ECO:0000313" key="3">
    <source>
        <dbReference type="Proteomes" id="UP001478862"/>
    </source>
</evidence>
<feature type="transmembrane region" description="Helical" evidence="1">
    <location>
        <begin position="85"/>
        <end position="105"/>
    </location>
</feature>
<evidence type="ECO:0000313" key="2">
    <source>
        <dbReference type="EMBL" id="MEQ6356347.1"/>
    </source>
</evidence>
<reference evidence="2 3" key="1">
    <citation type="submission" date="2024-06" db="EMBL/GenBank/DDBJ databases">
        <title>Lysinibacillus zambalefons sp. nov., a Novel Firmicute Isolated from the Poon Bato Zambales Hyperalkaline Spring.</title>
        <authorList>
            <person name="Aja J.A."/>
            <person name="Lazaro J.E.H."/>
            <person name="Llorin L.D."/>
            <person name="Lim K.R."/>
            <person name="Teodosio J."/>
            <person name="Dalisay D.S."/>
        </authorList>
    </citation>
    <scope>NUCLEOTIDE SEQUENCE [LARGE SCALE GENOMIC DNA]</scope>
    <source>
        <strain evidence="2 3">M3</strain>
    </source>
</reference>